<protein>
    <submittedName>
        <fullName evidence="2">Uncharacterized protein</fullName>
    </submittedName>
</protein>
<gene>
    <name evidence="2" type="ORF">SAMN04515673_101357</name>
</gene>
<feature type="region of interest" description="Disordered" evidence="1">
    <location>
        <begin position="23"/>
        <end position="62"/>
    </location>
</feature>
<dbReference type="STRING" id="871652.SAMN04515673_101357"/>
<reference evidence="2 3" key="1">
    <citation type="submission" date="2016-10" db="EMBL/GenBank/DDBJ databases">
        <authorList>
            <person name="de Groot N.N."/>
        </authorList>
    </citation>
    <scope>NUCLEOTIDE SEQUENCE [LARGE SCALE GENOMIC DNA]</scope>
    <source>
        <strain evidence="3">KMM 9023,NRIC 0796,JCM 17311,KCTC 23692</strain>
    </source>
</reference>
<feature type="compositionally biased region" description="Basic residues" evidence="1">
    <location>
        <begin position="46"/>
        <end position="62"/>
    </location>
</feature>
<dbReference type="AlphaFoldDB" id="A0A1I6CU17"/>
<dbReference type="Proteomes" id="UP000199302">
    <property type="component" value="Unassembled WGS sequence"/>
</dbReference>
<dbReference type="RefSeq" id="WP_245759525.1">
    <property type="nucleotide sequence ID" value="NZ_FOYI01000001.1"/>
</dbReference>
<accession>A0A1I6CU17</accession>
<dbReference type="EMBL" id="FOYI01000001">
    <property type="protein sequence ID" value="SFQ96583.1"/>
    <property type="molecule type" value="Genomic_DNA"/>
</dbReference>
<proteinExistence type="predicted"/>
<sequence>MLDGTLRHELACSACGAPLHDLKRLPSADAGRNAGAPAPRPEPVKRSGRGGKKKKKAKARKRSLFQSALREAFDVLEDIFD</sequence>
<organism evidence="2 3">
    <name type="scientific">Poseidonocella sedimentorum</name>
    <dbReference type="NCBI Taxonomy" id="871652"/>
    <lineage>
        <taxon>Bacteria</taxon>
        <taxon>Pseudomonadati</taxon>
        <taxon>Pseudomonadota</taxon>
        <taxon>Alphaproteobacteria</taxon>
        <taxon>Rhodobacterales</taxon>
        <taxon>Roseobacteraceae</taxon>
        <taxon>Poseidonocella</taxon>
    </lineage>
</organism>
<evidence type="ECO:0000313" key="2">
    <source>
        <dbReference type="EMBL" id="SFQ96583.1"/>
    </source>
</evidence>
<evidence type="ECO:0000256" key="1">
    <source>
        <dbReference type="SAM" id="MobiDB-lite"/>
    </source>
</evidence>
<evidence type="ECO:0000313" key="3">
    <source>
        <dbReference type="Proteomes" id="UP000199302"/>
    </source>
</evidence>
<keyword evidence="3" id="KW-1185">Reference proteome</keyword>
<name>A0A1I6CU17_9RHOB</name>